<dbReference type="InterPro" id="IPR001427">
    <property type="entry name" value="RNaseA"/>
</dbReference>
<keyword evidence="6 8" id="KW-0378">Hydrolase</keyword>
<keyword evidence="4 8" id="KW-0540">Nuclease</keyword>
<gene>
    <name evidence="10" type="ORF">NXF25_021090</name>
</gene>
<dbReference type="InterPro" id="IPR023411">
    <property type="entry name" value="RNaseA_AS"/>
</dbReference>
<dbReference type="GO" id="GO:0004540">
    <property type="term" value="F:RNA nuclease activity"/>
    <property type="evidence" value="ECO:0007669"/>
    <property type="project" value="TreeGrafter"/>
</dbReference>
<dbReference type="Pfam" id="PF00074">
    <property type="entry name" value="RnaseA"/>
    <property type="match status" value="1"/>
</dbReference>
<evidence type="ECO:0000313" key="11">
    <source>
        <dbReference type="Proteomes" id="UP001474421"/>
    </source>
</evidence>
<evidence type="ECO:0000313" key="10">
    <source>
        <dbReference type="EMBL" id="KAK9397729.1"/>
    </source>
</evidence>
<dbReference type="GO" id="GO:0003676">
    <property type="term" value="F:nucleic acid binding"/>
    <property type="evidence" value="ECO:0007669"/>
    <property type="project" value="InterPro"/>
</dbReference>
<feature type="chain" id="PRO_5043099273" description="Ribonuclease A-domain domain-containing protein" evidence="8">
    <location>
        <begin position="25"/>
        <end position="140"/>
    </location>
</feature>
<evidence type="ECO:0000256" key="2">
    <source>
        <dbReference type="ARBA" id="ARBA00005600"/>
    </source>
</evidence>
<dbReference type="GO" id="GO:0004519">
    <property type="term" value="F:endonuclease activity"/>
    <property type="evidence" value="ECO:0007669"/>
    <property type="project" value="UniProtKB-KW"/>
</dbReference>
<dbReference type="GO" id="GO:0016787">
    <property type="term" value="F:hydrolase activity"/>
    <property type="evidence" value="ECO:0007669"/>
    <property type="project" value="UniProtKB-KW"/>
</dbReference>
<dbReference type="PANTHER" id="PTHR11437">
    <property type="entry name" value="RIBONUCLEASE"/>
    <property type="match status" value="1"/>
</dbReference>
<keyword evidence="11" id="KW-1185">Reference proteome</keyword>
<dbReference type="CDD" id="cd06265">
    <property type="entry name" value="RNase_A_canonical"/>
    <property type="match status" value="1"/>
</dbReference>
<keyword evidence="5 8" id="KW-0255">Endonuclease</keyword>
<dbReference type="EMBL" id="JAOTOJ010000008">
    <property type="protein sequence ID" value="KAK9397729.1"/>
    <property type="molecule type" value="Genomic_DNA"/>
</dbReference>
<name>A0AAW1B6L6_CROAD</name>
<evidence type="ECO:0000256" key="3">
    <source>
        <dbReference type="ARBA" id="ARBA00022525"/>
    </source>
</evidence>
<protein>
    <recommendedName>
        <fullName evidence="9">Ribonuclease A-domain domain-containing protein</fullName>
    </recommendedName>
</protein>
<dbReference type="InterPro" id="IPR023412">
    <property type="entry name" value="RNaseA_domain"/>
</dbReference>
<keyword evidence="7" id="KW-1015">Disulfide bond</keyword>
<evidence type="ECO:0000256" key="1">
    <source>
        <dbReference type="ARBA" id="ARBA00004613"/>
    </source>
</evidence>
<dbReference type="PANTHER" id="PTHR11437:SF10">
    <property type="entry name" value="ANGIOGENIN-RELATED"/>
    <property type="match status" value="1"/>
</dbReference>
<evidence type="ECO:0000256" key="6">
    <source>
        <dbReference type="ARBA" id="ARBA00022801"/>
    </source>
</evidence>
<dbReference type="GO" id="GO:0050830">
    <property type="term" value="P:defense response to Gram-positive bacterium"/>
    <property type="evidence" value="ECO:0007669"/>
    <property type="project" value="TreeGrafter"/>
</dbReference>
<sequence>MTVSRLLLQLLVLLGVLLVHYGEAATYQTFENSHIDHPKTGANNPNAYCNLMMQRRRLNRGRCKPSNTFINAPSNSIIAVCRGAGTRYRRNLYDSRASFPVTHCRSTGRFPNCNYRGQTMNKRVRLACVHRKPVHFERLL</sequence>
<dbReference type="PROSITE" id="PS00127">
    <property type="entry name" value="RNASE_PANCREATIC"/>
    <property type="match status" value="1"/>
</dbReference>
<dbReference type="SUPFAM" id="SSF54076">
    <property type="entry name" value="RNase A-like"/>
    <property type="match status" value="1"/>
</dbReference>
<dbReference type="SMART" id="SM00092">
    <property type="entry name" value="RNAse_Pc"/>
    <property type="match status" value="1"/>
</dbReference>
<keyword evidence="8" id="KW-0732">Signal</keyword>
<evidence type="ECO:0000259" key="9">
    <source>
        <dbReference type="SMART" id="SM00092"/>
    </source>
</evidence>
<comment type="similarity">
    <text evidence="2 8">Belongs to the pancreatic ribonuclease family.</text>
</comment>
<evidence type="ECO:0000256" key="7">
    <source>
        <dbReference type="ARBA" id="ARBA00023157"/>
    </source>
</evidence>
<keyword evidence="3" id="KW-0964">Secreted</keyword>
<dbReference type="GO" id="GO:0005576">
    <property type="term" value="C:extracellular region"/>
    <property type="evidence" value="ECO:0007669"/>
    <property type="project" value="UniProtKB-SubCell"/>
</dbReference>
<evidence type="ECO:0000256" key="8">
    <source>
        <dbReference type="RuleBase" id="RU000651"/>
    </source>
</evidence>
<dbReference type="PRINTS" id="PR00794">
    <property type="entry name" value="RIBONUCLEASE"/>
</dbReference>
<evidence type="ECO:0000256" key="5">
    <source>
        <dbReference type="ARBA" id="ARBA00022759"/>
    </source>
</evidence>
<dbReference type="Proteomes" id="UP001474421">
    <property type="component" value="Unassembled WGS sequence"/>
</dbReference>
<dbReference type="AlphaFoldDB" id="A0AAW1B6L6"/>
<evidence type="ECO:0000256" key="4">
    <source>
        <dbReference type="ARBA" id="ARBA00022722"/>
    </source>
</evidence>
<dbReference type="Gene3D" id="3.10.130.10">
    <property type="entry name" value="Ribonuclease A-like domain"/>
    <property type="match status" value="1"/>
</dbReference>
<feature type="domain" description="Ribonuclease A-domain" evidence="9">
    <location>
        <begin position="23"/>
        <end position="140"/>
    </location>
</feature>
<accession>A0AAW1B6L6</accession>
<comment type="subcellular location">
    <subcellularLocation>
        <location evidence="1">Secreted</location>
    </subcellularLocation>
</comment>
<organism evidence="10 11">
    <name type="scientific">Crotalus adamanteus</name>
    <name type="common">Eastern diamondback rattlesnake</name>
    <dbReference type="NCBI Taxonomy" id="8729"/>
    <lineage>
        <taxon>Eukaryota</taxon>
        <taxon>Metazoa</taxon>
        <taxon>Chordata</taxon>
        <taxon>Craniata</taxon>
        <taxon>Vertebrata</taxon>
        <taxon>Euteleostomi</taxon>
        <taxon>Lepidosauria</taxon>
        <taxon>Squamata</taxon>
        <taxon>Bifurcata</taxon>
        <taxon>Unidentata</taxon>
        <taxon>Episquamata</taxon>
        <taxon>Toxicofera</taxon>
        <taxon>Serpentes</taxon>
        <taxon>Colubroidea</taxon>
        <taxon>Viperidae</taxon>
        <taxon>Crotalinae</taxon>
        <taxon>Crotalus</taxon>
    </lineage>
</organism>
<dbReference type="InterPro" id="IPR036816">
    <property type="entry name" value="RNaseA-like_dom_sf"/>
</dbReference>
<comment type="caution">
    <text evidence="10">The sequence shown here is derived from an EMBL/GenBank/DDBJ whole genome shotgun (WGS) entry which is preliminary data.</text>
</comment>
<reference evidence="10 11" key="1">
    <citation type="journal article" date="2024" name="Proc. Natl. Acad. Sci. U.S.A.">
        <title>The genetic regulatory architecture and epigenomic basis for age-related changes in rattlesnake venom.</title>
        <authorList>
            <person name="Hogan M.P."/>
            <person name="Holding M.L."/>
            <person name="Nystrom G.S."/>
            <person name="Colston T.J."/>
            <person name="Bartlett D.A."/>
            <person name="Mason A.J."/>
            <person name="Ellsworth S.A."/>
            <person name="Rautsaw R.M."/>
            <person name="Lawrence K.C."/>
            <person name="Strickland J.L."/>
            <person name="He B."/>
            <person name="Fraser P."/>
            <person name="Margres M.J."/>
            <person name="Gilbert D.M."/>
            <person name="Gibbs H.L."/>
            <person name="Parkinson C.L."/>
            <person name="Rokyta D.R."/>
        </authorList>
    </citation>
    <scope>NUCLEOTIDE SEQUENCE [LARGE SCALE GENOMIC DNA]</scope>
    <source>
        <strain evidence="10">DRR0105</strain>
    </source>
</reference>
<feature type="signal peptide" evidence="8">
    <location>
        <begin position="1"/>
        <end position="24"/>
    </location>
</feature>
<proteinExistence type="inferred from homology"/>